<dbReference type="Gene3D" id="3.30.460.20">
    <property type="entry name" value="CorA soluble domain-like"/>
    <property type="match status" value="1"/>
</dbReference>
<proteinExistence type="inferred from homology"/>
<name>A0A9P8P1K1_9ASCO</name>
<dbReference type="FunFam" id="1.20.58.340:FF:000016">
    <property type="entry name" value="Magnesium transporter ALR1"/>
    <property type="match status" value="1"/>
</dbReference>
<evidence type="ECO:0000256" key="6">
    <source>
        <dbReference type="PROSITE-ProRule" id="PRU00339"/>
    </source>
</evidence>
<feature type="region of interest" description="Disordered" evidence="7">
    <location>
        <begin position="1134"/>
        <end position="1186"/>
    </location>
</feature>
<dbReference type="Pfam" id="PF00226">
    <property type="entry name" value="DnaJ"/>
    <property type="match status" value="1"/>
</dbReference>
<evidence type="ECO:0000313" key="10">
    <source>
        <dbReference type="EMBL" id="KAH3662984.1"/>
    </source>
</evidence>
<dbReference type="Proteomes" id="UP000788993">
    <property type="component" value="Unassembled WGS sequence"/>
</dbReference>
<evidence type="ECO:0000313" key="11">
    <source>
        <dbReference type="Proteomes" id="UP000788993"/>
    </source>
</evidence>
<feature type="region of interest" description="Disordered" evidence="7">
    <location>
        <begin position="1282"/>
        <end position="1301"/>
    </location>
</feature>
<feature type="domain" description="J" evidence="9">
    <location>
        <begin position="1176"/>
        <end position="1245"/>
    </location>
</feature>
<dbReference type="SMART" id="SM00271">
    <property type="entry name" value="DnaJ"/>
    <property type="match status" value="1"/>
</dbReference>
<feature type="compositionally biased region" description="Basic and acidic residues" evidence="7">
    <location>
        <begin position="49"/>
        <end position="60"/>
    </location>
</feature>
<feature type="compositionally biased region" description="Basic residues" evidence="7">
    <location>
        <begin position="1290"/>
        <end position="1301"/>
    </location>
</feature>
<reference evidence="10" key="1">
    <citation type="journal article" date="2021" name="Open Biol.">
        <title>Shared evolutionary footprints suggest mitochondrial oxidative damage underlies multiple complex I losses in fungi.</title>
        <authorList>
            <person name="Schikora-Tamarit M.A."/>
            <person name="Marcet-Houben M."/>
            <person name="Nosek J."/>
            <person name="Gabaldon T."/>
        </authorList>
    </citation>
    <scope>NUCLEOTIDE SEQUENCE</scope>
    <source>
        <strain evidence="10">NCAIM Y.01608</strain>
    </source>
</reference>
<dbReference type="PROSITE" id="PS50076">
    <property type="entry name" value="DNAJ_2"/>
    <property type="match status" value="1"/>
</dbReference>
<dbReference type="GO" id="GO:0005886">
    <property type="term" value="C:plasma membrane"/>
    <property type="evidence" value="ECO:0007669"/>
    <property type="project" value="TreeGrafter"/>
</dbReference>
<dbReference type="InterPro" id="IPR002523">
    <property type="entry name" value="MgTranspt_CorA/ZnTranspt_ZntB"/>
</dbReference>
<accession>A0A9P8P1K1</accession>
<evidence type="ECO:0000256" key="2">
    <source>
        <dbReference type="ARBA" id="ARBA00009765"/>
    </source>
</evidence>
<feature type="compositionally biased region" description="Polar residues" evidence="7">
    <location>
        <begin position="156"/>
        <end position="178"/>
    </location>
</feature>
<evidence type="ECO:0000256" key="8">
    <source>
        <dbReference type="SAM" id="Phobius"/>
    </source>
</evidence>
<dbReference type="InterPro" id="IPR044089">
    <property type="entry name" value="Alr1-like"/>
</dbReference>
<dbReference type="GO" id="GO:0010961">
    <property type="term" value="P:intracellular magnesium ion homeostasis"/>
    <property type="evidence" value="ECO:0007669"/>
    <property type="project" value="TreeGrafter"/>
</dbReference>
<feature type="transmembrane region" description="Helical" evidence="8">
    <location>
        <begin position="648"/>
        <end position="673"/>
    </location>
</feature>
<dbReference type="InterPro" id="IPR036869">
    <property type="entry name" value="J_dom_sf"/>
</dbReference>
<organism evidence="10 11">
    <name type="scientific">Ogataea polymorpha</name>
    <dbReference type="NCBI Taxonomy" id="460523"/>
    <lineage>
        <taxon>Eukaryota</taxon>
        <taxon>Fungi</taxon>
        <taxon>Dikarya</taxon>
        <taxon>Ascomycota</taxon>
        <taxon>Saccharomycotina</taxon>
        <taxon>Pichiomycetes</taxon>
        <taxon>Pichiales</taxon>
        <taxon>Pichiaceae</taxon>
        <taxon>Ogataea</taxon>
    </lineage>
</organism>
<feature type="compositionally biased region" description="Low complexity" evidence="7">
    <location>
        <begin position="1141"/>
        <end position="1164"/>
    </location>
</feature>
<dbReference type="Gene3D" id="1.10.287.110">
    <property type="entry name" value="DnaJ domain"/>
    <property type="match status" value="1"/>
</dbReference>
<feature type="compositionally biased region" description="Polar residues" evidence="7">
    <location>
        <begin position="300"/>
        <end position="309"/>
    </location>
</feature>
<keyword evidence="5 8" id="KW-0472">Membrane</keyword>
<dbReference type="GO" id="GO:0015095">
    <property type="term" value="F:magnesium ion transmembrane transporter activity"/>
    <property type="evidence" value="ECO:0007669"/>
    <property type="project" value="InterPro"/>
</dbReference>
<dbReference type="PRINTS" id="PR00625">
    <property type="entry name" value="JDOMAIN"/>
</dbReference>
<dbReference type="SUPFAM" id="SSF144083">
    <property type="entry name" value="Magnesium transport protein CorA, transmembrane region"/>
    <property type="match status" value="1"/>
</dbReference>
<dbReference type="SUPFAM" id="SSF46565">
    <property type="entry name" value="Chaperone J-domain"/>
    <property type="match status" value="1"/>
</dbReference>
<feature type="transmembrane region" description="Helical" evidence="8">
    <location>
        <begin position="617"/>
        <end position="636"/>
    </location>
</feature>
<dbReference type="InterPro" id="IPR001623">
    <property type="entry name" value="DnaJ_domain"/>
</dbReference>
<comment type="similarity">
    <text evidence="2">Belongs to the CorA metal ion transporter (MIT) (TC 1.A.35) family.</text>
</comment>
<evidence type="ECO:0000256" key="3">
    <source>
        <dbReference type="ARBA" id="ARBA00022692"/>
    </source>
</evidence>
<protein>
    <recommendedName>
        <fullName evidence="9">J domain-containing protein</fullName>
    </recommendedName>
</protein>
<dbReference type="SUPFAM" id="SSF143865">
    <property type="entry name" value="CorA soluble domain-like"/>
    <property type="match status" value="1"/>
</dbReference>
<evidence type="ECO:0000256" key="5">
    <source>
        <dbReference type="ARBA" id="ARBA00023136"/>
    </source>
</evidence>
<feature type="region of interest" description="Disordered" evidence="7">
    <location>
        <begin position="108"/>
        <end position="136"/>
    </location>
</feature>
<dbReference type="InterPro" id="IPR011990">
    <property type="entry name" value="TPR-like_helical_dom_sf"/>
</dbReference>
<comment type="caution">
    <text evidence="10">The sequence shown here is derived from an EMBL/GenBank/DDBJ whole genome shotgun (WGS) entry which is preliminary data.</text>
</comment>
<feature type="compositionally biased region" description="Basic and acidic residues" evidence="7">
    <location>
        <begin position="81"/>
        <end position="95"/>
    </location>
</feature>
<dbReference type="InterPro" id="IPR045863">
    <property type="entry name" value="CorA_TM1_TM2"/>
</dbReference>
<evidence type="ECO:0000256" key="4">
    <source>
        <dbReference type="ARBA" id="ARBA00022989"/>
    </source>
</evidence>
<dbReference type="SUPFAM" id="SSF48452">
    <property type="entry name" value="TPR-like"/>
    <property type="match status" value="1"/>
</dbReference>
<keyword evidence="4 8" id="KW-1133">Transmembrane helix</keyword>
<keyword evidence="3 8" id="KW-0812">Transmembrane</keyword>
<comment type="subcellular location">
    <subcellularLocation>
        <location evidence="1">Membrane</location>
        <topology evidence="1">Multi-pass membrane protein</topology>
    </subcellularLocation>
</comment>
<feature type="region of interest" description="Disordered" evidence="7">
    <location>
        <begin position="253"/>
        <end position="329"/>
    </location>
</feature>
<dbReference type="Gene3D" id="1.25.40.10">
    <property type="entry name" value="Tetratricopeptide repeat domain"/>
    <property type="match status" value="1"/>
</dbReference>
<dbReference type="CDD" id="cd12829">
    <property type="entry name" value="Alr1p-like"/>
    <property type="match status" value="1"/>
</dbReference>
<sequence length="1301" mass="149665">MSDRGSSRSHSPAMSVTSSKDVASMHSSISGDSRLNDHRHQNMTLPVKQDSKHYHAEGSRPTHVAPHRSSVVERPGLNEPVARKPDQLLDSSELRDRMVAVDDDEDDFAIKIPSQMPPVQQRRRSTRSRSFGEHVKSLIKPREESFSGGILLPANHPNTDKNITISSNSNLARTISKASTRSDRSRRRPSNSNIKEKDSDNDSDRDSHASNDSQETEEDVCFPMVPEHIRIRGIDFDEIEEFIKEQREENETFMKREEDLKQDNYASRTTGSEKFSTAALKYIPRPDEKDSSGSKDTYAVTDSSDSEGNGVTFEKQFPTKESAPPDRFSFFSSEDEETIHAPDIPSLVPPGTPFQSLFQKEDAIWWLDCVCPTDNEMKMLAKAFGIHPLTAEDIRMQETREKVELFKNYYFVCFHTFETDSESEDFLEPINVYIVVFRNGILTFHFSPISHPANVRRRVRQLKDYVNVSPDWLCYALIDDITDGFAPVIHAIEYEADAIEDSVFLSREREFGTMLFKIGESRRKVMTLMRLLQGKADVIKMFAKRCQDEALTSQNAAQPRGDIALFLGDIQDHIITMFQSLLSYEKIFSRSHSNYLAQLQVESFYSNNKVTELLSKVTLLGTILVPLNLVTGLFGMNVRVPGQDVENYHWFGGIIGFIVFVVCAAGLGSAYYLRLLRRDRSDMRLTTKSIRSFHFGHRPNTDPVRGRSNRSMVSLPSKFTRYASDCFTCLLTLVLGVSLEEVDQRFLTEGASLQILHEYDALLNDLRKTDPQDPTISNVLYKHGLVNFSLKRDKLALQDFEYCLDVNPNHQGCLDRLRELCIEMGEYDEAEARGFNVDDYKQMEQAVVTLHNKKRYTESIEKAQELINISPMNMRVRAIITDCLKKSKLDFTQKVQLLADQYGVLVNNDRSLENYVDLFDLQFFGKAMDISSCSKVLKTCLKYDNDFKECRERTKMTVKMSKLFDLYEQISIYYSYLYLDEGDLKRLEDLEPSEDVWRQLHELIFGKIKMRGQEYLLGVDISKHRTNLDTLVELTVKALERFGFSKQEILDHSPFLHELVRMAKESCIRTGKPYKNKLDYKDEILPEQLGEVDKLLRKKKYAEAKHKLDAMRGGFKESSLWKQRNEQLLKFRENEQRQRARQQQQKQYQQYQQYQHHHQYQQNQQPPPQKAPDGMDPYKVLGVSKTADDAEIRKAYREKMKQNHPDKMKNSNLSQEEIEQKVAEINNAYEILSDAESKQQYDQQSSASHGQGFAGQHFRPPNAGGGAFFQGEPFGFNFHFDSFGQNGAKRGYKVKRKGGRG</sequence>
<dbReference type="PANTHER" id="PTHR21535:SF55">
    <property type="entry name" value="MAGNESIUM TRANSPORTER ALR1-RELATED"/>
    <property type="match status" value="1"/>
</dbReference>
<keyword evidence="11" id="KW-1185">Reference proteome</keyword>
<evidence type="ECO:0000256" key="7">
    <source>
        <dbReference type="SAM" id="MobiDB-lite"/>
    </source>
</evidence>
<evidence type="ECO:0000256" key="1">
    <source>
        <dbReference type="ARBA" id="ARBA00004141"/>
    </source>
</evidence>
<feature type="compositionally biased region" description="Polar residues" evidence="7">
    <location>
        <begin position="1238"/>
        <end position="1249"/>
    </location>
</feature>
<dbReference type="EMBL" id="JAEUBD010001266">
    <property type="protein sequence ID" value="KAH3662984.1"/>
    <property type="molecule type" value="Genomic_DNA"/>
</dbReference>
<keyword evidence="6" id="KW-0802">TPR repeat</keyword>
<feature type="compositionally biased region" description="Basic and acidic residues" evidence="7">
    <location>
        <begin position="253"/>
        <end position="262"/>
    </location>
</feature>
<dbReference type="PANTHER" id="PTHR21535">
    <property type="entry name" value="MAGNESIUM AND COBALT TRANSPORT PROTEIN/MITOCHONDRIAL IMPORT INNER MEMBRANE TRANSLOCASE SUBUNIT TIM8"/>
    <property type="match status" value="1"/>
</dbReference>
<dbReference type="PROSITE" id="PS50005">
    <property type="entry name" value="TPR"/>
    <property type="match status" value="1"/>
</dbReference>
<gene>
    <name evidence="10" type="ORF">OGATHE_004560</name>
</gene>
<feature type="compositionally biased region" description="Polar residues" evidence="7">
    <location>
        <begin position="264"/>
        <end position="275"/>
    </location>
</feature>
<feature type="compositionally biased region" description="Basic and acidic residues" evidence="7">
    <location>
        <begin position="284"/>
        <end position="293"/>
    </location>
</feature>
<reference evidence="10" key="2">
    <citation type="submission" date="2021-01" db="EMBL/GenBank/DDBJ databases">
        <authorList>
            <person name="Schikora-Tamarit M.A."/>
        </authorList>
    </citation>
    <scope>NUCLEOTIDE SEQUENCE</scope>
    <source>
        <strain evidence="10">NCAIM Y.01608</strain>
    </source>
</reference>
<feature type="region of interest" description="Disordered" evidence="7">
    <location>
        <begin position="1"/>
        <end position="95"/>
    </location>
</feature>
<evidence type="ECO:0000259" key="9">
    <source>
        <dbReference type="PROSITE" id="PS50076"/>
    </source>
</evidence>
<feature type="compositionally biased region" description="Basic and acidic residues" evidence="7">
    <location>
        <begin position="194"/>
        <end position="209"/>
    </location>
</feature>
<feature type="region of interest" description="Disordered" evidence="7">
    <location>
        <begin position="148"/>
        <end position="224"/>
    </location>
</feature>
<dbReference type="InterPro" id="IPR019734">
    <property type="entry name" value="TPR_rpt"/>
</dbReference>
<feature type="region of interest" description="Disordered" evidence="7">
    <location>
        <begin position="1235"/>
        <end position="1270"/>
    </location>
</feature>
<dbReference type="Pfam" id="PF01544">
    <property type="entry name" value="CorA"/>
    <property type="match status" value="1"/>
</dbReference>
<dbReference type="CDD" id="cd06257">
    <property type="entry name" value="DnaJ"/>
    <property type="match status" value="1"/>
</dbReference>
<feature type="repeat" description="TPR" evidence="6">
    <location>
        <begin position="777"/>
        <end position="810"/>
    </location>
</feature>
<dbReference type="Gene3D" id="1.20.58.340">
    <property type="entry name" value="Magnesium transport protein CorA, transmembrane region"/>
    <property type="match status" value="2"/>
</dbReference>
<dbReference type="InterPro" id="IPR045861">
    <property type="entry name" value="CorA_cytoplasmic_dom"/>
</dbReference>
<feature type="compositionally biased region" description="Polar residues" evidence="7">
    <location>
        <begin position="8"/>
        <end position="33"/>
    </location>
</feature>
<dbReference type="FunFam" id="1.20.58.340:FF:000008">
    <property type="entry name" value="CorA family metal ion transporter"/>
    <property type="match status" value="1"/>
</dbReference>